<evidence type="ECO:0000313" key="3">
    <source>
        <dbReference type="Proteomes" id="UP000035762"/>
    </source>
</evidence>
<feature type="region of interest" description="Disordered" evidence="1">
    <location>
        <begin position="124"/>
        <end position="175"/>
    </location>
</feature>
<keyword evidence="3" id="KW-1185">Reference proteome</keyword>
<accession>A0A090MU01</accession>
<evidence type="ECO:0000313" key="2">
    <source>
        <dbReference type="EMBL" id="CEG09717.1"/>
    </source>
</evidence>
<feature type="compositionally biased region" description="Low complexity" evidence="1">
    <location>
        <begin position="52"/>
        <end position="93"/>
    </location>
</feature>
<proteinExistence type="predicted"/>
<name>A0A090MU01_AFIFE</name>
<comment type="caution">
    <text evidence="2">The sequence shown here is derived from an EMBL/GenBank/DDBJ whole genome shotgun (WGS) entry which is preliminary data.</text>
</comment>
<reference evidence="2 3" key="1">
    <citation type="journal article" date="2014" name="Genome Announc.">
        <title>Genome Sequence of Afipia felis Strain 76713, Isolated in Hospital Water Using an Amoeba Co-Culture Procedure.</title>
        <authorList>
            <person name="Benamar S."/>
            <person name="La Scola B."/>
            <person name="Croce O."/>
        </authorList>
    </citation>
    <scope>NUCLEOTIDE SEQUENCE [LARGE SCALE GENOMIC DNA]</scope>
    <source>
        <strain evidence="2 3">76713</strain>
    </source>
</reference>
<organism evidence="2 3">
    <name type="scientific">Afipia felis</name>
    <name type="common">Cat scratch disease bacillus</name>
    <dbReference type="NCBI Taxonomy" id="1035"/>
    <lineage>
        <taxon>Bacteria</taxon>
        <taxon>Pseudomonadati</taxon>
        <taxon>Pseudomonadota</taxon>
        <taxon>Alphaproteobacteria</taxon>
        <taxon>Hyphomicrobiales</taxon>
        <taxon>Nitrobacteraceae</taxon>
        <taxon>Afipia</taxon>
    </lineage>
</organism>
<dbReference type="AlphaFoldDB" id="A0A090MU01"/>
<dbReference type="Proteomes" id="UP000035762">
    <property type="component" value="Unassembled WGS sequence"/>
</dbReference>
<evidence type="ECO:0000256" key="1">
    <source>
        <dbReference type="SAM" id="MobiDB-lite"/>
    </source>
</evidence>
<sequence>MRPSTGITSPARTRIASPTLTFSIAISVIADPSRRWAMRGARSTSRRRSRSARATAKSSSTLPPAYMTATTTPARFSPSTTAADIDTKAIASTPRRPAKKSRTMDISKPAMTGTVPAAQIQLARSARPVPHERSPRTSPPSAIPISTLRRTRSIDGMKIGPNGARRSCASDASTA</sequence>
<gene>
    <name evidence="2" type="ORF">BN961_03147</name>
</gene>
<feature type="region of interest" description="Disordered" evidence="1">
    <location>
        <begin position="37"/>
        <end position="104"/>
    </location>
</feature>
<dbReference type="EMBL" id="CCAZ020000002">
    <property type="protein sequence ID" value="CEG09717.1"/>
    <property type="molecule type" value="Genomic_DNA"/>
</dbReference>
<protein>
    <submittedName>
        <fullName evidence="2">Uncharacterized protein</fullName>
    </submittedName>
</protein>